<organism evidence="1 4">
    <name type="scientific">Bradyrhizobium guangdongense</name>
    <dbReference type="NCBI Taxonomy" id="1325090"/>
    <lineage>
        <taxon>Bacteria</taxon>
        <taxon>Pseudomonadati</taxon>
        <taxon>Pseudomonadota</taxon>
        <taxon>Alphaproteobacteria</taxon>
        <taxon>Hyphomicrobiales</taxon>
        <taxon>Nitrobacteraceae</taxon>
        <taxon>Bradyrhizobium</taxon>
    </lineage>
</organism>
<dbReference type="Proteomes" id="UP000593880">
    <property type="component" value="Chromosome"/>
</dbReference>
<gene>
    <name evidence="1" type="ORF">GCM10010987_49930</name>
    <name evidence="2" type="ORF">XH86_22450</name>
</gene>
<evidence type="ECO:0000313" key="1">
    <source>
        <dbReference type="EMBL" id="GGI28544.1"/>
    </source>
</evidence>
<keyword evidence="3" id="KW-1185">Reference proteome</keyword>
<accession>A0A410V8V5</accession>
<name>A0A410V8V5_9BRAD</name>
<reference evidence="1" key="1">
    <citation type="journal article" date="2014" name="Int. J. Syst. Evol. Microbiol.">
        <title>Complete genome sequence of Corynebacterium casei LMG S-19264T (=DSM 44701T), isolated from a smear-ripened cheese.</title>
        <authorList>
            <consortium name="US DOE Joint Genome Institute (JGI-PGF)"/>
            <person name="Walter F."/>
            <person name="Albersmeier A."/>
            <person name="Kalinowski J."/>
            <person name="Ruckert C."/>
        </authorList>
    </citation>
    <scope>NUCLEOTIDE SEQUENCE</scope>
    <source>
        <strain evidence="1">CGMCC 1.15034</strain>
    </source>
</reference>
<proteinExistence type="predicted"/>
<evidence type="ECO:0000313" key="3">
    <source>
        <dbReference type="Proteomes" id="UP000593880"/>
    </source>
</evidence>
<dbReference type="EMBL" id="BMHC01000012">
    <property type="protein sequence ID" value="GGI28544.1"/>
    <property type="molecule type" value="Genomic_DNA"/>
</dbReference>
<evidence type="ECO:0000313" key="2">
    <source>
        <dbReference type="EMBL" id="QOZ61183.1"/>
    </source>
</evidence>
<evidence type="ECO:0008006" key="5">
    <source>
        <dbReference type="Google" id="ProtNLM"/>
    </source>
</evidence>
<reference evidence="1" key="3">
    <citation type="submission" date="2022-12" db="EMBL/GenBank/DDBJ databases">
        <authorList>
            <person name="Sun Q."/>
            <person name="Zhou Y."/>
        </authorList>
    </citation>
    <scope>NUCLEOTIDE SEQUENCE</scope>
    <source>
        <strain evidence="1">CGMCC 1.15034</strain>
    </source>
</reference>
<dbReference type="AlphaFoldDB" id="A0A410V8V5"/>
<protein>
    <recommendedName>
        <fullName evidence="5">Transposase</fullName>
    </recommendedName>
</protein>
<sequence>MGARDFSQWLPISRCEDRFGSAERRAGVMRVIKGIIGAIGTVKSRWRRFAARAAVTKTCSEIGPSEEEFTFYFKQFSWRSLEAVECLY</sequence>
<dbReference type="EMBL" id="CP030057">
    <property type="protein sequence ID" value="QOZ61183.1"/>
    <property type="molecule type" value="Genomic_DNA"/>
</dbReference>
<reference evidence="2 3" key="2">
    <citation type="submission" date="2018-06" db="EMBL/GenBank/DDBJ databases">
        <title>Comparative genomics of rhizobia nodulating Arachis hypogaea in China.</title>
        <authorList>
            <person name="Li Y."/>
        </authorList>
    </citation>
    <scope>NUCLEOTIDE SEQUENCE [LARGE SCALE GENOMIC DNA]</scope>
    <source>
        <strain evidence="2 3">CCBAU 51658</strain>
    </source>
</reference>
<dbReference type="Proteomes" id="UP000625079">
    <property type="component" value="Unassembled WGS sequence"/>
</dbReference>
<evidence type="ECO:0000313" key="4">
    <source>
        <dbReference type="Proteomes" id="UP000625079"/>
    </source>
</evidence>